<dbReference type="InterPro" id="IPR036691">
    <property type="entry name" value="Endo/exonu/phosph_ase_sf"/>
</dbReference>
<dbReference type="InterPro" id="IPR005135">
    <property type="entry name" value="Endo/exonuclease/phosphatase"/>
</dbReference>
<evidence type="ECO:0000313" key="3">
    <source>
        <dbReference type="Proteomes" id="UP000680206"/>
    </source>
</evidence>
<name>A0ABS3RXN4_9ACTN</name>
<evidence type="ECO:0000313" key="2">
    <source>
        <dbReference type="EMBL" id="MBO2461518.1"/>
    </source>
</evidence>
<dbReference type="SUPFAM" id="SSF56219">
    <property type="entry name" value="DNase I-like"/>
    <property type="match status" value="1"/>
</dbReference>
<keyword evidence="3" id="KW-1185">Reference proteome</keyword>
<dbReference type="EMBL" id="JAGEPF010000018">
    <property type="protein sequence ID" value="MBO2461518.1"/>
    <property type="molecule type" value="Genomic_DNA"/>
</dbReference>
<feature type="domain" description="Endonuclease/exonuclease/phosphatase" evidence="1">
    <location>
        <begin position="93"/>
        <end position="312"/>
    </location>
</feature>
<dbReference type="RefSeq" id="WP_208244877.1">
    <property type="nucleotide sequence ID" value="NZ_JAGEPF010000018.1"/>
</dbReference>
<evidence type="ECO:0000259" key="1">
    <source>
        <dbReference type="Pfam" id="PF03372"/>
    </source>
</evidence>
<dbReference type="Pfam" id="PF03372">
    <property type="entry name" value="Exo_endo_phos"/>
    <property type="match status" value="1"/>
</dbReference>
<proteinExistence type="predicted"/>
<sequence length="321" mass="35037">MTRLRIDYINYEHGGRVAADGIGYANDLISLSGTCWDFTGLVRIMSTGSYPAVLVLGEGDYYRFSGAAAAWGAANALRAAGGPTYTPLIGSLPRQWGPFAPVVFVDLQRIVVHRWYDDTAPDFAARTRNMLVGSLPGRTEEFRIVAVHGDIFSGQQRLADARELQRLAATEIPCAIAGDFNTTLSGPDWEPGDLNDTAIYPPEQPWRPAWRTRWSPALAGAEENVPDADALDYLCGIWRPGRPGEPGRRVGGVGFYDAAELAGDTSPTQLPRPDGRQACAIDHILLNKPFADRLASYQVHQPADPDHPDSDHLRISVELDV</sequence>
<gene>
    <name evidence="2" type="ORF">J4709_28440</name>
</gene>
<reference evidence="2 3" key="1">
    <citation type="submission" date="2021-03" db="EMBL/GenBank/DDBJ databases">
        <title>Actinomadura violae sp. nov., isolated from lichen in Thailand.</title>
        <authorList>
            <person name="Kanchanasin P."/>
            <person name="Saeng-In P."/>
            <person name="Phongsopitanun W."/>
            <person name="Yuki M."/>
            <person name="Kudo T."/>
            <person name="Ohkuma M."/>
            <person name="Tanasupawat S."/>
        </authorList>
    </citation>
    <scope>NUCLEOTIDE SEQUENCE [LARGE SCALE GENOMIC DNA]</scope>
    <source>
        <strain evidence="2 3">LCR2-06</strain>
    </source>
</reference>
<dbReference type="Proteomes" id="UP000680206">
    <property type="component" value="Unassembled WGS sequence"/>
</dbReference>
<protein>
    <recommendedName>
        <fullName evidence="1">Endonuclease/exonuclease/phosphatase domain-containing protein</fullName>
    </recommendedName>
</protein>
<comment type="caution">
    <text evidence="2">The sequence shown here is derived from an EMBL/GenBank/DDBJ whole genome shotgun (WGS) entry which is preliminary data.</text>
</comment>
<accession>A0ABS3RXN4</accession>
<organism evidence="2 3">
    <name type="scientific">Actinomadura violacea</name>
    <dbReference type="NCBI Taxonomy" id="2819934"/>
    <lineage>
        <taxon>Bacteria</taxon>
        <taxon>Bacillati</taxon>
        <taxon>Actinomycetota</taxon>
        <taxon>Actinomycetes</taxon>
        <taxon>Streptosporangiales</taxon>
        <taxon>Thermomonosporaceae</taxon>
        <taxon>Actinomadura</taxon>
    </lineage>
</organism>
<dbReference type="Gene3D" id="3.60.10.10">
    <property type="entry name" value="Endonuclease/exonuclease/phosphatase"/>
    <property type="match status" value="1"/>
</dbReference>